<evidence type="ECO:0000313" key="1">
    <source>
        <dbReference type="EMBL" id="KAK0513903.1"/>
    </source>
</evidence>
<name>A0AA39R2X1_9LECA</name>
<reference evidence="1" key="1">
    <citation type="submission" date="2023-03" db="EMBL/GenBank/DDBJ databases">
        <title>Complete genome of Cladonia borealis.</title>
        <authorList>
            <person name="Park H."/>
        </authorList>
    </citation>
    <scope>NUCLEOTIDE SEQUENCE</scope>
    <source>
        <strain evidence="1">ANT050790</strain>
    </source>
</reference>
<dbReference type="AlphaFoldDB" id="A0AA39R2X1"/>
<dbReference type="EMBL" id="JAFEKC020000006">
    <property type="protein sequence ID" value="KAK0513903.1"/>
    <property type="molecule type" value="Genomic_DNA"/>
</dbReference>
<evidence type="ECO:0000313" key="2">
    <source>
        <dbReference type="Proteomes" id="UP001166286"/>
    </source>
</evidence>
<dbReference type="Proteomes" id="UP001166286">
    <property type="component" value="Unassembled WGS sequence"/>
</dbReference>
<proteinExistence type="predicted"/>
<sequence length="306" mass="34975">MSTPELTEGGKLSVHGEWSNDRDRVNRWLLHCLQSDQSQRQLHKSMLAEIPDDPSVWRRQVLQHWYVDEAAVGVDFHFSPSVGAVQYDVSSDSDSSASREEAMVNELQSFFPMNDPAGSWDLGIPTAEDIRRLYQADENLLPLGMRRWIGENGHHIHTIPIYKSLKALVDYWDLVRCGKTYALQQSCHTEGMRDFSAGVYCLLDRTRRLEIPRGVKCGLPRLRCPKELHQDRKALLLSLYDFLEGAKRIEIVRSQPSLAEVEDAIFDDLTYSAFKLASKAVKYMDAWSRLIVEKKSIPSMVSSSFQ</sequence>
<protein>
    <submittedName>
        <fullName evidence="1">Uncharacterized protein</fullName>
    </submittedName>
</protein>
<organism evidence="1 2">
    <name type="scientific">Cladonia borealis</name>
    <dbReference type="NCBI Taxonomy" id="184061"/>
    <lineage>
        <taxon>Eukaryota</taxon>
        <taxon>Fungi</taxon>
        <taxon>Dikarya</taxon>
        <taxon>Ascomycota</taxon>
        <taxon>Pezizomycotina</taxon>
        <taxon>Lecanoromycetes</taxon>
        <taxon>OSLEUM clade</taxon>
        <taxon>Lecanoromycetidae</taxon>
        <taxon>Lecanorales</taxon>
        <taxon>Lecanorineae</taxon>
        <taxon>Cladoniaceae</taxon>
        <taxon>Cladonia</taxon>
    </lineage>
</organism>
<accession>A0AA39R2X1</accession>
<comment type="caution">
    <text evidence="1">The sequence shown here is derived from an EMBL/GenBank/DDBJ whole genome shotgun (WGS) entry which is preliminary data.</text>
</comment>
<gene>
    <name evidence="1" type="ORF">JMJ35_003625</name>
</gene>
<keyword evidence="2" id="KW-1185">Reference proteome</keyword>